<comment type="similarity">
    <text evidence="4">Belongs to the cyclin family.</text>
</comment>
<feature type="region of interest" description="Disordered" evidence="5">
    <location>
        <begin position="1"/>
        <end position="22"/>
    </location>
</feature>
<dbReference type="EMBL" id="HBIS01008629">
    <property type="protein sequence ID" value="CAE0613344.1"/>
    <property type="molecule type" value="Transcribed_RNA"/>
</dbReference>
<evidence type="ECO:0000256" key="3">
    <source>
        <dbReference type="ARBA" id="ARBA00023306"/>
    </source>
</evidence>
<dbReference type="GO" id="GO:0051726">
    <property type="term" value="P:regulation of cell cycle"/>
    <property type="evidence" value="ECO:0007669"/>
    <property type="project" value="UniProtKB-ARBA"/>
</dbReference>
<dbReference type="Gene3D" id="1.10.472.10">
    <property type="entry name" value="Cyclin-like"/>
    <property type="match status" value="2"/>
</dbReference>
<reference evidence="7" key="1">
    <citation type="submission" date="2021-01" db="EMBL/GenBank/DDBJ databases">
        <authorList>
            <person name="Corre E."/>
            <person name="Pelletier E."/>
            <person name="Niang G."/>
            <person name="Scheremetjew M."/>
            <person name="Finn R."/>
            <person name="Kale V."/>
            <person name="Holt S."/>
            <person name="Cochrane G."/>
            <person name="Meng A."/>
            <person name="Brown T."/>
            <person name="Cohen L."/>
        </authorList>
    </citation>
    <scope>NUCLEOTIDE SEQUENCE</scope>
    <source>
        <strain evidence="7">CCMP1897</strain>
    </source>
</reference>
<keyword evidence="3" id="KW-0131">Cell cycle</keyword>
<dbReference type="AlphaFoldDB" id="A0A7S3UFP3"/>
<dbReference type="GO" id="GO:0019887">
    <property type="term" value="F:protein kinase regulator activity"/>
    <property type="evidence" value="ECO:0007669"/>
    <property type="project" value="UniProtKB-ARBA"/>
</dbReference>
<evidence type="ECO:0000259" key="6">
    <source>
        <dbReference type="SMART" id="SM00385"/>
    </source>
</evidence>
<dbReference type="PANTHER" id="PTHR10177">
    <property type="entry name" value="CYCLINS"/>
    <property type="match status" value="1"/>
</dbReference>
<dbReference type="FunFam" id="1.10.472.10:FF:000010">
    <property type="entry name" value="G1/S-specific cyclin Cln1"/>
    <property type="match status" value="1"/>
</dbReference>
<keyword evidence="1" id="KW-0132">Cell division</keyword>
<evidence type="ECO:0000256" key="1">
    <source>
        <dbReference type="ARBA" id="ARBA00022618"/>
    </source>
</evidence>
<dbReference type="SMART" id="SM00385">
    <property type="entry name" value="CYCLIN"/>
    <property type="match status" value="1"/>
</dbReference>
<dbReference type="InterPro" id="IPR039361">
    <property type="entry name" value="Cyclin"/>
</dbReference>
<feature type="domain" description="Cyclin-like" evidence="6">
    <location>
        <begin position="73"/>
        <end position="159"/>
    </location>
</feature>
<proteinExistence type="inferred from homology"/>
<protein>
    <recommendedName>
        <fullName evidence="6">Cyclin-like domain-containing protein</fullName>
    </recommendedName>
</protein>
<sequence length="319" mass="36240">MGWKECREMQGKKRSETTTNRHRSVMEEKRCVNDELVHRIVVDMESREKATSCRIRMRDRAQWYLPHRDGLVDWMVVAADDLYLSASTLTTAVYCMDRTLSKVEVGLGKLYLVAASCLLVAAKFEEREVDVPSLRHLKNYMGRMYTTQSYIDMEKDVLEATSWKITCCSYAHCLDTYLSLICETPFCKEQEAKAWTTSARDRSDLLKTASVMITHVLYSTEILNMFKPSSIAVAVLSICMDHLGWDVDLQKTTLAKVGDWCYAQEVTHISQQIHLVCRLKFPEHCIMQNLITGGFSHSTMAAAGTASQSTLDMSTLLVG</sequence>
<dbReference type="InterPro" id="IPR006671">
    <property type="entry name" value="Cyclin_N"/>
</dbReference>
<dbReference type="InterPro" id="IPR013763">
    <property type="entry name" value="Cyclin-like_dom"/>
</dbReference>
<keyword evidence="2 4" id="KW-0195">Cyclin</keyword>
<evidence type="ECO:0000256" key="2">
    <source>
        <dbReference type="ARBA" id="ARBA00023127"/>
    </source>
</evidence>
<organism evidence="7">
    <name type="scientific">Picocystis salinarum</name>
    <dbReference type="NCBI Taxonomy" id="88271"/>
    <lineage>
        <taxon>Eukaryota</taxon>
        <taxon>Viridiplantae</taxon>
        <taxon>Chlorophyta</taxon>
        <taxon>Picocystophyceae</taxon>
        <taxon>Picocystales</taxon>
        <taxon>Picocystaceae</taxon>
        <taxon>Picocystis</taxon>
    </lineage>
</organism>
<accession>A0A7S3UFP3</accession>
<evidence type="ECO:0000313" key="7">
    <source>
        <dbReference type="EMBL" id="CAE0613344.1"/>
    </source>
</evidence>
<gene>
    <name evidence="7" type="ORF">PSAL00342_LOCUS7243</name>
</gene>
<evidence type="ECO:0000256" key="4">
    <source>
        <dbReference type="RuleBase" id="RU000383"/>
    </source>
</evidence>
<evidence type="ECO:0000256" key="5">
    <source>
        <dbReference type="SAM" id="MobiDB-lite"/>
    </source>
</evidence>
<name>A0A7S3UFP3_9CHLO</name>
<feature type="compositionally biased region" description="Basic and acidic residues" evidence="5">
    <location>
        <begin position="1"/>
        <end position="16"/>
    </location>
</feature>
<dbReference type="GO" id="GO:0051301">
    <property type="term" value="P:cell division"/>
    <property type="evidence" value="ECO:0007669"/>
    <property type="project" value="UniProtKB-KW"/>
</dbReference>
<dbReference type="Pfam" id="PF00134">
    <property type="entry name" value="Cyclin_N"/>
    <property type="match status" value="1"/>
</dbReference>
<dbReference type="InterPro" id="IPR036915">
    <property type="entry name" value="Cyclin-like_sf"/>
</dbReference>
<dbReference type="SUPFAM" id="SSF47954">
    <property type="entry name" value="Cyclin-like"/>
    <property type="match status" value="1"/>
</dbReference>